<evidence type="ECO:0000256" key="1">
    <source>
        <dbReference type="ARBA" id="ARBA00022729"/>
    </source>
</evidence>
<evidence type="ECO:0000313" key="7">
    <source>
        <dbReference type="Proteomes" id="UP000474159"/>
    </source>
</evidence>
<dbReference type="GO" id="GO:0015159">
    <property type="term" value="F:polysaccharide transmembrane transporter activity"/>
    <property type="evidence" value="ECO:0007669"/>
    <property type="project" value="InterPro"/>
</dbReference>
<dbReference type="InterPro" id="IPR003715">
    <property type="entry name" value="Poly_export_N"/>
</dbReference>
<dbReference type="Pfam" id="PF10531">
    <property type="entry name" value="SLBB"/>
    <property type="match status" value="1"/>
</dbReference>
<protein>
    <submittedName>
        <fullName evidence="6">Uncharacterized protein</fullName>
    </submittedName>
</protein>
<dbReference type="EMBL" id="VZZK01000016">
    <property type="protein sequence ID" value="KAB1078015.1"/>
    <property type="molecule type" value="Genomic_DNA"/>
</dbReference>
<feature type="domain" description="Polysaccharide export protein N-terminal" evidence="3">
    <location>
        <begin position="38"/>
        <end position="102"/>
    </location>
</feature>
<reference evidence="6 7" key="1">
    <citation type="submission" date="2019-09" db="EMBL/GenBank/DDBJ databases">
        <title>YIM 48816 draft genome.</title>
        <authorList>
            <person name="Jiang L."/>
        </authorList>
    </citation>
    <scope>NUCLEOTIDE SEQUENCE [LARGE SCALE GENOMIC DNA]</scope>
    <source>
        <strain evidence="6 7">YIM 48816</strain>
    </source>
</reference>
<evidence type="ECO:0000256" key="2">
    <source>
        <dbReference type="SAM" id="SignalP"/>
    </source>
</evidence>
<feature type="signal peptide" evidence="2">
    <location>
        <begin position="1"/>
        <end position="36"/>
    </location>
</feature>
<comment type="caution">
    <text evidence="6">The sequence shown here is derived from an EMBL/GenBank/DDBJ whole genome shotgun (WGS) entry which is preliminary data.</text>
</comment>
<dbReference type="InterPro" id="IPR049712">
    <property type="entry name" value="Poly_export"/>
</dbReference>
<dbReference type="InterPro" id="IPR019554">
    <property type="entry name" value="Soluble_ligand-bd"/>
</dbReference>
<dbReference type="InterPro" id="IPR058781">
    <property type="entry name" value="HH_AprE-like"/>
</dbReference>
<dbReference type="AlphaFoldDB" id="A0A6L3SZB9"/>
<evidence type="ECO:0000259" key="5">
    <source>
        <dbReference type="Pfam" id="PF25994"/>
    </source>
</evidence>
<dbReference type="PANTHER" id="PTHR33619:SF3">
    <property type="entry name" value="POLYSACCHARIDE EXPORT PROTEIN GFCE-RELATED"/>
    <property type="match status" value="1"/>
</dbReference>
<evidence type="ECO:0000259" key="3">
    <source>
        <dbReference type="Pfam" id="PF02563"/>
    </source>
</evidence>
<dbReference type="Proteomes" id="UP000474159">
    <property type="component" value="Unassembled WGS sequence"/>
</dbReference>
<organism evidence="6 7">
    <name type="scientific">Methylobacterium soli</name>
    <dbReference type="NCBI Taxonomy" id="553447"/>
    <lineage>
        <taxon>Bacteria</taxon>
        <taxon>Pseudomonadati</taxon>
        <taxon>Pseudomonadota</taxon>
        <taxon>Alphaproteobacteria</taxon>
        <taxon>Hyphomicrobiales</taxon>
        <taxon>Methylobacteriaceae</taxon>
        <taxon>Methylobacterium</taxon>
    </lineage>
</organism>
<dbReference type="Gene3D" id="3.10.560.10">
    <property type="entry name" value="Outer membrane lipoprotein wza domain like"/>
    <property type="match status" value="1"/>
</dbReference>
<dbReference type="PANTHER" id="PTHR33619">
    <property type="entry name" value="POLYSACCHARIDE EXPORT PROTEIN GFCE-RELATED"/>
    <property type="match status" value="1"/>
</dbReference>
<dbReference type="Pfam" id="PF02563">
    <property type="entry name" value="Poly_export"/>
    <property type="match status" value="1"/>
</dbReference>
<feature type="chain" id="PRO_5026648731" evidence="2">
    <location>
        <begin position="37"/>
        <end position="432"/>
    </location>
</feature>
<proteinExistence type="predicted"/>
<keyword evidence="1 2" id="KW-0732">Signal</keyword>
<gene>
    <name evidence="6" type="ORF">F6X53_16075</name>
</gene>
<feature type="domain" description="Soluble ligand binding" evidence="4">
    <location>
        <begin position="132"/>
        <end position="162"/>
    </location>
</feature>
<accession>A0A6L3SZB9</accession>
<dbReference type="OrthoDB" id="9798876at2"/>
<evidence type="ECO:0000259" key="4">
    <source>
        <dbReference type="Pfam" id="PF10531"/>
    </source>
</evidence>
<keyword evidence="7" id="KW-1185">Reference proteome</keyword>
<dbReference type="RefSeq" id="WP_151001223.1">
    <property type="nucleotide sequence ID" value="NZ_BPQY01000149.1"/>
</dbReference>
<dbReference type="Gene3D" id="3.30.1950.10">
    <property type="entry name" value="wza like domain"/>
    <property type="match status" value="1"/>
</dbReference>
<name>A0A6L3SZB9_9HYPH</name>
<evidence type="ECO:0000313" key="6">
    <source>
        <dbReference type="EMBL" id="KAB1078015.1"/>
    </source>
</evidence>
<dbReference type="Pfam" id="PF25994">
    <property type="entry name" value="HH_AprE"/>
    <property type="match status" value="1"/>
</dbReference>
<sequence>MPALPDLAVWPRRFGFKAALPAALLVLLAVLPGAQAGPETGYTVGAGDVLEISVTGLPDLKQRTTVNPDGSIMVPLVGSSPAAGLSLAEVHARVQDALSGKVFRQRLPDGKDNFIPIGRDHVLVNVVEMRPFYVGGDVSKPGEYAFRTGMTVRKAVALAGGYDSLRQGGKRSATEASDWLSEYDGLRTDSAEHKVRLVRLRSELDEVAQIDTKALVNMPVQAPLLSRITNLEIGQLQTNLDDLNSQRAYYKTVKTKTTTQIDSLLKQKQQEEIGLEQQAADLARVKDQFQRGLTPITQFTSEQRSYLLASQRVLQITAQAAEVERIREDLGNQHQKLEALRRTELMKKIEESELKLSKNAFRMKALEEKLLSTGSLKSLSLYDIKKKAEIRLVRIEGSETREFSASEDSRVLPGDLIEVSLQIISTSGSLDH</sequence>
<feature type="domain" description="AprE-like long alpha-helical hairpin" evidence="5">
    <location>
        <begin position="181"/>
        <end position="368"/>
    </location>
</feature>